<dbReference type="GO" id="GO:0005886">
    <property type="term" value="C:plasma membrane"/>
    <property type="evidence" value="ECO:0007669"/>
    <property type="project" value="TreeGrafter"/>
</dbReference>
<comment type="caution">
    <text evidence="11">The sequence shown here is derived from an EMBL/GenBank/DDBJ whole genome shotgun (WGS) entry which is preliminary data.</text>
</comment>
<evidence type="ECO:0000256" key="9">
    <source>
        <dbReference type="SAM" id="Phobius"/>
    </source>
</evidence>
<keyword evidence="8 9" id="KW-0472">Membrane</keyword>
<gene>
    <name evidence="11" type="ORF">HK100_009885</name>
</gene>
<dbReference type="Pfam" id="PF14360">
    <property type="entry name" value="PAP2_C"/>
    <property type="match status" value="1"/>
</dbReference>
<comment type="similarity">
    <text evidence="2">Belongs to the sphingomyelin synthase family.</text>
</comment>
<keyword evidence="3" id="KW-0808">Transferase</keyword>
<dbReference type="GO" id="GO:0033188">
    <property type="term" value="F:sphingomyelin synthase activity"/>
    <property type="evidence" value="ECO:0007669"/>
    <property type="project" value="TreeGrafter"/>
</dbReference>
<feature type="domain" description="Sphingomyelin synthase-like" evidence="10">
    <location>
        <begin position="128"/>
        <end position="197"/>
    </location>
</feature>
<reference evidence="11" key="1">
    <citation type="submission" date="2020-05" db="EMBL/GenBank/DDBJ databases">
        <title>Phylogenomic resolution of chytrid fungi.</title>
        <authorList>
            <person name="Stajich J.E."/>
            <person name="Amses K."/>
            <person name="Simmons R."/>
            <person name="Seto K."/>
            <person name="Myers J."/>
            <person name="Bonds A."/>
            <person name="Quandt C.A."/>
            <person name="Barry K."/>
            <person name="Liu P."/>
            <person name="Grigoriev I."/>
            <person name="Longcore J.E."/>
            <person name="James T.Y."/>
        </authorList>
    </citation>
    <scope>NUCLEOTIDE SEQUENCE</scope>
    <source>
        <strain evidence="11">JEL0513</strain>
    </source>
</reference>
<keyword evidence="5" id="KW-0746">Sphingolipid metabolism</keyword>
<dbReference type="Proteomes" id="UP001211907">
    <property type="component" value="Unassembled WGS sequence"/>
</dbReference>
<organism evidence="11 12">
    <name type="scientific">Physocladia obscura</name>
    <dbReference type="NCBI Taxonomy" id="109957"/>
    <lineage>
        <taxon>Eukaryota</taxon>
        <taxon>Fungi</taxon>
        <taxon>Fungi incertae sedis</taxon>
        <taxon>Chytridiomycota</taxon>
        <taxon>Chytridiomycota incertae sedis</taxon>
        <taxon>Chytridiomycetes</taxon>
        <taxon>Chytridiales</taxon>
        <taxon>Chytriomycetaceae</taxon>
        <taxon>Physocladia</taxon>
    </lineage>
</organism>
<sequence length="216" mass="24094">MWSDDKLLRQAAANGTRLVPLNDFFYDTLIPAPFKAFPDAAADATIAVTLVFAIVFSVASRWVAGVPDPLRHLRRSLAVLVAVYFARAISISSTQVPPSNPAFCRYFPIGAGEIIEDSLNELTSNLKSCSDMMFSGHTSMISVVLVRIWCDVNILNARFWRYLIRFCMLCLYLFALGVFVGIRLHYSMDAWIGLLLALSWSIGLEVSCDMVQHFEG</sequence>
<evidence type="ECO:0000259" key="10">
    <source>
        <dbReference type="Pfam" id="PF14360"/>
    </source>
</evidence>
<keyword evidence="4 9" id="KW-0812">Transmembrane</keyword>
<accession>A0AAD5XA08</accession>
<dbReference type="PANTHER" id="PTHR21290:SF25">
    <property type="entry name" value="SPHINGOMYELIN SYNTHASE-RELATED PROTEIN 1"/>
    <property type="match status" value="1"/>
</dbReference>
<evidence type="ECO:0000313" key="12">
    <source>
        <dbReference type="Proteomes" id="UP001211907"/>
    </source>
</evidence>
<dbReference type="GO" id="GO:0046513">
    <property type="term" value="P:ceramide biosynthetic process"/>
    <property type="evidence" value="ECO:0007669"/>
    <property type="project" value="TreeGrafter"/>
</dbReference>
<evidence type="ECO:0000256" key="1">
    <source>
        <dbReference type="ARBA" id="ARBA00004141"/>
    </source>
</evidence>
<feature type="transmembrane region" description="Helical" evidence="9">
    <location>
        <begin position="162"/>
        <end position="184"/>
    </location>
</feature>
<name>A0AAD5XA08_9FUNG</name>
<evidence type="ECO:0000256" key="2">
    <source>
        <dbReference type="ARBA" id="ARBA00005441"/>
    </source>
</evidence>
<keyword evidence="6 9" id="KW-1133">Transmembrane helix</keyword>
<dbReference type="PANTHER" id="PTHR21290">
    <property type="entry name" value="SPHINGOMYELIN SYNTHETASE"/>
    <property type="match status" value="1"/>
</dbReference>
<dbReference type="InterPro" id="IPR025749">
    <property type="entry name" value="Sphingomyelin_synth-like_dom"/>
</dbReference>
<feature type="transmembrane region" description="Helical" evidence="9">
    <location>
        <begin position="44"/>
        <end position="64"/>
    </location>
</feature>
<protein>
    <recommendedName>
        <fullName evidence="10">Sphingomyelin synthase-like domain-containing protein</fullName>
    </recommendedName>
</protein>
<dbReference type="GO" id="GO:0005789">
    <property type="term" value="C:endoplasmic reticulum membrane"/>
    <property type="evidence" value="ECO:0007669"/>
    <property type="project" value="TreeGrafter"/>
</dbReference>
<dbReference type="EMBL" id="JADGJH010005240">
    <property type="protein sequence ID" value="KAJ3081431.1"/>
    <property type="molecule type" value="Genomic_DNA"/>
</dbReference>
<dbReference type="GO" id="GO:0047493">
    <property type="term" value="F:ceramide cholinephosphotransferase activity"/>
    <property type="evidence" value="ECO:0007669"/>
    <property type="project" value="TreeGrafter"/>
</dbReference>
<dbReference type="InterPro" id="IPR045221">
    <property type="entry name" value="Sphingomyelin_synth-like"/>
</dbReference>
<keyword evidence="12" id="KW-1185">Reference proteome</keyword>
<dbReference type="GO" id="GO:0000139">
    <property type="term" value="C:Golgi membrane"/>
    <property type="evidence" value="ECO:0007669"/>
    <property type="project" value="TreeGrafter"/>
</dbReference>
<evidence type="ECO:0000256" key="3">
    <source>
        <dbReference type="ARBA" id="ARBA00022679"/>
    </source>
</evidence>
<evidence type="ECO:0000256" key="5">
    <source>
        <dbReference type="ARBA" id="ARBA00022919"/>
    </source>
</evidence>
<proteinExistence type="inferred from homology"/>
<feature type="non-terminal residue" evidence="11">
    <location>
        <position position="216"/>
    </location>
</feature>
<keyword evidence="7" id="KW-0443">Lipid metabolism</keyword>
<evidence type="ECO:0000256" key="7">
    <source>
        <dbReference type="ARBA" id="ARBA00023098"/>
    </source>
</evidence>
<evidence type="ECO:0000256" key="8">
    <source>
        <dbReference type="ARBA" id="ARBA00023136"/>
    </source>
</evidence>
<evidence type="ECO:0000256" key="6">
    <source>
        <dbReference type="ARBA" id="ARBA00022989"/>
    </source>
</evidence>
<comment type="subcellular location">
    <subcellularLocation>
        <location evidence="1">Membrane</location>
        <topology evidence="1">Multi-pass membrane protein</topology>
    </subcellularLocation>
</comment>
<dbReference type="AlphaFoldDB" id="A0AAD5XA08"/>
<evidence type="ECO:0000313" key="11">
    <source>
        <dbReference type="EMBL" id="KAJ3081431.1"/>
    </source>
</evidence>
<evidence type="ECO:0000256" key="4">
    <source>
        <dbReference type="ARBA" id="ARBA00022692"/>
    </source>
</evidence>